<comment type="catalytic activity">
    <reaction evidence="7 8">
        <text>shikimate + NADP(+) = 3-dehydroshikimate + NADPH + H(+)</text>
        <dbReference type="Rhea" id="RHEA:17737"/>
        <dbReference type="ChEBI" id="CHEBI:15378"/>
        <dbReference type="ChEBI" id="CHEBI:16630"/>
        <dbReference type="ChEBI" id="CHEBI:36208"/>
        <dbReference type="ChEBI" id="CHEBI:57783"/>
        <dbReference type="ChEBI" id="CHEBI:58349"/>
        <dbReference type="EC" id="1.1.1.25"/>
    </reaction>
</comment>
<comment type="function">
    <text evidence="8">Involved in the biosynthesis of the chorismate, which leads to the biosynthesis of aromatic amino acids. Catalyzes the reversible NADPH linked reduction of 3-dehydroshikimate (DHSA) to yield shikimate (SA).</text>
</comment>
<evidence type="ECO:0000256" key="1">
    <source>
        <dbReference type="ARBA" id="ARBA00004871"/>
    </source>
</evidence>
<feature type="binding site" evidence="8">
    <location>
        <position position="94"/>
    </location>
    <ligand>
        <name>shikimate</name>
        <dbReference type="ChEBI" id="CHEBI:36208"/>
    </ligand>
</feature>
<evidence type="ECO:0000313" key="13">
    <source>
        <dbReference type="Proteomes" id="UP000294466"/>
    </source>
</evidence>
<evidence type="ECO:0000313" key="12">
    <source>
        <dbReference type="EMBL" id="VFP77890.1"/>
    </source>
</evidence>
<evidence type="ECO:0000256" key="3">
    <source>
        <dbReference type="ARBA" id="ARBA00022605"/>
    </source>
</evidence>
<sequence>MCLKNFKKKKIIALFGNPVNHSLSPMIHSNFSKEIKINYNYNSFLCTKSNFFSTVIDFFNNNGLGCNITVPFKRMSFDIPNRYTEIVKISGSINVLKKISDNNILGDNTDGIGLIYDLKRLRYIKKNYLVLLLGSGGAAYSIVYHLLKEQCSVYVLNRTVRYASTLVKKFKHLGDIFVFSDDMDNYNFDLIINATSCSLYNISPSFPKNLVCSKTKCYDISYSITNTLTPFLYLCKLLGSRYISDGLGMLVAQAAYSCYSWFNVLPDIEKNINIIKKLNNLL</sequence>
<protein>
    <recommendedName>
        <fullName evidence="2 8">Shikimate dehydrogenase (NADP(+))</fullName>
        <shortName evidence="8">SDH</shortName>
        <ecNumber evidence="2 8">1.1.1.25</ecNumber>
    </recommendedName>
</protein>
<evidence type="ECO:0000256" key="2">
    <source>
        <dbReference type="ARBA" id="ARBA00012962"/>
    </source>
</evidence>
<keyword evidence="9" id="KW-0812">Transmembrane</keyword>
<accession>A0A451CX14</accession>
<dbReference type="GO" id="GO:0005829">
    <property type="term" value="C:cytosol"/>
    <property type="evidence" value="ECO:0007669"/>
    <property type="project" value="TreeGrafter"/>
</dbReference>
<feature type="binding site" evidence="8">
    <location>
        <position position="220"/>
    </location>
    <ligand>
        <name>NADP(+)</name>
        <dbReference type="ChEBI" id="CHEBI:58349"/>
    </ligand>
</feature>
<feature type="binding site" evidence="8">
    <location>
        <position position="69"/>
    </location>
    <ligand>
        <name>shikimate</name>
        <dbReference type="ChEBI" id="CHEBI:36208"/>
    </ligand>
</feature>
<feature type="domain" description="Shikimate dehydrogenase substrate binding N-terminal" evidence="11">
    <location>
        <begin position="14"/>
        <end position="96"/>
    </location>
</feature>
<evidence type="ECO:0000256" key="5">
    <source>
        <dbReference type="ARBA" id="ARBA00023002"/>
    </source>
</evidence>
<comment type="subunit">
    <text evidence="8">Homodimer.</text>
</comment>
<dbReference type="RefSeq" id="WP_154060904.1">
    <property type="nucleotide sequence ID" value="NZ_LR217692.1"/>
</dbReference>
<keyword evidence="6 8" id="KW-0057">Aromatic amino acid biosynthesis</keyword>
<keyword evidence="3 8" id="KW-0028">Amino-acid biosynthesis</keyword>
<keyword evidence="9" id="KW-1133">Transmembrane helix</keyword>
<organism evidence="12 13">
    <name type="scientific">Buchnera aphidicola</name>
    <name type="common">Cinara cf. splendens/pseudotsugae 3390</name>
    <dbReference type="NCBI Taxonomy" id="2518980"/>
    <lineage>
        <taxon>Bacteria</taxon>
        <taxon>Pseudomonadati</taxon>
        <taxon>Pseudomonadota</taxon>
        <taxon>Gammaproteobacteria</taxon>
        <taxon>Enterobacterales</taxon>
        <taxon>Erwiniaceae</taxon>
        <taxon>Buchnera</taxon>
    </lineage>
</organism>
<dbReference type="GO" id="GO:0019632">
    <property type="term" value="P:shikimate metabolic process"/>
    <property type="evidence" value="ECO:0007669"/>
    <property type="project" value="InterPro"/>
</dbReference>
<reference evidence="12 13" key="1">
    <citation type="submission" date="2019-02" db="EMBL/GenBank/DDBJ databases">
        <authorList>
            <person name="Manzano-Marin A."/>
            <person name="Manzano-Marin A."/>
        </authorList>
    </citation>
    <scope>NUCLEOTIDE SEQUENCE [LARGE SCALE GENOMIC DNA]</scope>
    <source>
        <strain evidence="12 13">BuCisplendens/pseudotsugae</strain>
    </source>
</reference>
<comment type="pathway">
    <text evidence="1 8">Metabolic intermediate biosynthesis; chorismate biosynthesis; chorismate from D-erythrose 4-phosphate and phosphoenolpyruvate: step 4/7.</text>
</comment>
<feature type="binding site" evidence="8">
    <location>
        <position position="253"/>
    </location>
    <ligand>
        <name>shikimate</name>
        <dbReference type="ChEBI" id="CHEBI:36208"/>
    </ligand>
</feature>
<feature type="binding site" evidence="8">
    <location>
        <position position="246"/>
    </location>
    <ligand>
        <name>NADP(+)</name>
        <dbReference type="ChEBI" id="CHEBI:58349"/>
    </ligand>
</feature>
<evidence type="ECO:0000256" key="7">
    <source>
        <dbReference type="ARBA" id="ARBA00049442"/>
    </source>
</evidence>
<comment type="caution">
    <text evidence="8">Lacks conserved residue(s) required for the propagation of feature annotation.</text>
</comment>
<dbReference type="EMBL" id="LR217692">
    <property type="protein sequence ID" value="VFP77890.1"/>
    <property type="molecule type" value="Genomic_DNA"/>
</dbReference>
<gene>
    <name evidence="8 12" type="primary">aroE</name>
    <name evidence="12" type="ORF">BUCISPPS3390_323</name>
</gene>
<evidence type="ECO:0000256" key="8">
    <source>
        <dbReference type="HAMAP-Rule" id="MF_00222"/>
    </source>
</evidence>
<dbReference type="InterPro" id="IPR011342">
    <property type="entry name" value="Shikimate_DH"/>
</dbReference>
<dbReference type="GO" id="GO:0004764">
    <property type="term" value="F:shikimate 3-dehydrogenase (NADP+) activity"/>
    <property type="evidence" value="ECO:0007669"/>
    <property type="project" value="UniProtKB-UniRule"/>
</dbReference>
<evidence type="ECO:0000256" key="9">
    <source>
        <dbReference type="SAM" id="Phobius"/>
    </source>
</evidence>
<dbReference type="SUPFAM" id="SSF51735">
    <property type="entry name" value="NAD(P)-binding Rossmann-fold domains"/>
    <property type="match status" value="1"/>
</dbReference>
<dbReference type="InterPro" id="IPR006151">
    <property type="entry name" value="Shikm_DH/Glu-tRNA_Rdtase"/>
</dbReference>
<dbReference type="Gene3D" id="3.40.50.10860">
    <property type="entry name" value="Leucine Dehydrogenase, chain A, domain 1"/>
    <property type="match status" value="1"/>
</dbReference>
<name>A0A451CX14_9GAMM</name>
<proteinExistence type="inferred from homology"/>
<keyword evidence="4 8" id="KW-0521">NADP</keyword>
<dbReference type="PANTHER" id="PTHR21089">
    <property type="entry name" value="SHIKIMATE DEHYDROGENASE"/>
    <property type="match status" value="1"/>
</dbReference>
<feature type="domain" description="Quinate/shikimate 5-dehydrogenase/glutamyl-tRNA reductase" evidence="10">
    <location>
        <begin position="128"/>
        <end position="203"/>
    </location>
</feature>
<dbReference type="InterPro" id="IPR036291">
    <property type="entry name" value="NAD(P)-bd_dom_sf"/>
</dbReference>
<dbReference type="EC" id="1.1.1.25" evidence="2 8"/>
<evidence type="ECO:0000259" key="11">
    <source>
        <dbReference type="Pfam" id="PF08501"/>
    </source>
</evidence>
<dbReference type="PANTHER" id="PTHR21089:SF1">
    <property type="entry name" value="BIFUNCTIONAL 3-DEHYDROQUINATE DEHYDRATASE_SHIKIMATE DEHYDROGENASE, CHLOROPLASTIC"/>
    <property type="match status" value="1"/>
</dbReference>
<feature type="binding site" evidence="8">
    <location>
        <position position="85"/>
    </location>
    <ligand>
        <name>NADP(+)</name>
        <dbReference type="ChEBI" id="CHEBI:58349"/>
    </ligand>
</feature>
<dbReference type="GO" id="GO:0009073">
    <property type="term" value="P:aromatic amino acid family biosynthetic process"/>
    <property type="evidence" value="ECO:0007669"/>
    <property type="project" value="UniProtKB-KW"/>
</dbReference>
<feature type="active site" description="Proton acceptor" evidence="8">
    <location>
        <position position="73"/>
    </location>
</feature>
<feature type="binding site" evidence="8">
    <location>
        <position position="222"/>
    </location>
    <ligand>
        <name>shikimate</name>
        <dbReference type="ChEBI" id="CHEBI:36208"/>
    </ligand>
</feature>
<keyword evidence="5 8" id="KW-0560">Oxidoreductase</keyword>
<dbReference type="GO" id="GO:0009423">
    <property type="term" value="P:chorismate biosynthetic process"/>
    <property type="evidence" value="ECO:0007669"/>
    <property type="project" value="UniProtKB-UniRule"/>
</dbReference>
<evidence type="ECO:0000259" key="10">
    <source>
        <dbReference type="Pfam" id="PF01488"/>
    </source>
</evidence>
<dbReference type="CDD" id="cd01065">
    <property type="entry name" value="NAD_bind_Shikimate_DH"/>
    <property type="match status" value="1"/>
</dbReference>
<dbReference type="Proteomes" id="UP000294466">
    <property type="component" value="Chromosome"/>
</dbReference>
<feature type="binding site" evidence="8">
    <location>
        <begin position="22"/>
        <end position="24"/>
    </location>
    <ligand>
        <name>shikimate</name>
        <dbReference type="ChEBI" id="CHEBI:36208"/>
    </ligand>
</feature>
<dbReference type="OrthoDB" id="9776868at2"/>
<dbReference type="GO" id="GO:0050661">
    <property type="term" value="F:NADP binding"/>
    <property type="evidence" value="ECO:0007669"/>
    <property type="project" value="InterPro"/>
</dbReference>
<dbReference type="UniPathway" id="UPA00053">
    <property type="reaction ID" value="UER00087"/>
</dbReference>
<dbReference type="Pfam" id="PF08501">
    <property type="entry name" value="Shikimate_dh_N"/>
    <property type="match status" value="1"/>
</dbReference>
<keyword evidence="9" id="KW-0472">Membrane</keyword>
<feature type="binding site" evidence="8">
    <location>
        <begin position="134"/>
        <end position="138"/>
    </location>
    <ligand>
        <name>NADP(+)</name>
        <dbReference type="ChEBI" id="CHEBI:58349"/>
    </ligand>
</feature>
<dbReference type="NCBIfam" id="NF001310">
    <property type="entry name" value="PRK00258.1-2"/>
    <property type="match status" value="1"/>
</dbReference>
<dbReference type="HAMAP" id="MF_00222">
    <property type="entry name" value="Shikimate_DH_AroE"/>
    <property type="match status" value="1"/>
</dbReference>
<feature type="binding site" evidence="8">
    <location>
        <position position="110"/>
    </location>
    <ligand>
        <name>shikimate</name>
        <dbReference type="ChEBI" id="CHEBI:36208"/>
    </ligand>
</feature>
<dbReference type="Pfam" id="PF01488">
    <property type="entry name" value="Shikimate_DH"/>
    <property type="match status" value="1"/>
</dbReference>
<dbReference type="AlphaFoldDB" id="A0A451CX14"/>
<evidence type="ECO:0000256" key="4">
    <source>
        <dbReference type="ARBA" id="ARBA00022857"/>
    </source>
</evidence>
<dbReference type="InterPro" id="IPR013708">
    <property type="entry name" value="Shikimate_DH-bd_N"/>
</dbReference>
<dbReference type="Gene3D" id="3.40.50.720">
    <property type="entry name" value="NAD(P)-binding Rossmann-like Domain"/>
    <property type="match status" value="1"/>
</dbReference>
<dbReference type="GO" id="GO:0008652">
    <property type="term" value="P:amino acid biosynthetic process"/>
    <property type="evidence" value="ECO:0007669"/>
    <property type="project" value="UniProtKB-KW"/>
</dbReference>
<evidence type="ECO:0000256" key="6">
    <source>
        <dbReference type="ARBA" id="ARBA00023141"/>
    </source>
</evidence>
<feature type="transmembrane region" description="Helical" evidence="9">
    <location>
        <begin position="128"/>
        <end position="147"/>
    </location>
</feature>
<dbReference type="SUPFAM" id="SSF53223">
    <property type="entry name" value="Aminoacid dehydrogenase-like, N-terminal domain"/>
    <property type="match status" value="1"/>
</dbReference>
<dbReference type="InterPro" id="IPR022893">
    <property type="entry name" value="Shikimate_DH_fam"/>
</dbReference>
<comment type="similarity">
    <text evidence="8">Belongs to the shikimate dehydrogenase family.</text>
</comment>
<dbReference type="InterPro" id="IPR046346">
    <property type="entry name" value="Aminoacid_DH-like_N_sf"/>
</dbReference>
<dbReference type="NCBIfam" id="TIGR00507">
    <property type="entry name" value="aroE"/>
    <property type="match status" value="1"/>
</dbReference>